<keyword evidence="2" id="KW-1185">Reference proteome</keyword>
<proteinExistence type="predicted"/>
<dbReference type="Pfam" id="PF05595">
    <property type="entry name" value="DUF771"/>
    <property type="match status" value="1"/>
</dbReference>
<reference evidence="2" key="1">
    <citation type="submission" date="2024-06" db="EMBL/GenBank/DDBJ databases">
        <authorList>
            <person name="Chang H.C."/>
            <person name="Mun S.Y."/>
        </authorList>
    </citation>
    <scope>NUCLEOTIDE SEQUENCE [LARGE SCALE GENOMIC DNA]</scope>
    <source>
        <strain evidence="2">KT1</strain>
    </source>
</reference>
<protein>
    <submittedName>
        <fullName evidence="1">DUF771 domain-containing protein</fullName>
    </submittedName>
</protein>
<dbReference type="Proteomes" id="UP001302696">
    <property type="component" value="Chromosome"/>
</dbReference>
<name>A0ABZ0Q2E4_9LACO</name>
<dbReference type="EMBL" id="CP104778">
    <property type="protein sequence ID" value="WPC21112.1"/>
    <property type="molecule type" value="Genomic_DNA"/>
</dbReference>
<organism evidence="1 2">
    <name type="scientific">Pediococcus inopinatus</name>
    <dbReference type="NCBI Taxonomy" id="114090"/>
    <lineage>
        <taxon>Bacteria</taxon>
        <taxon>Bacillati</taxon>
        <taxon>Bacillota</taxon>
        <taxon>Bacilli</taxon>
        <taxon>Lactobacillales</taxon>
        <taxon>Lactobacillaceae</taxon>
        <taxon>Pediococcus</taxon>
    </lineage>
</organism>
<sequence length="106" mass="12526">MQSKTIAVEFPVPDFSESLYKKAMESVEGRCWKMADLRDWTGGKKEEWIKKYIIENPRYSREINKMEKNGQIIVSKGSGSPWRFKATTMACFLERHFEELPWDKSK</sequence>
<evidence type="ECO:0000313" key="2">
    <source>
        <dbReference type="Proteomes" id="UP001302696"/>
    </source>
</evidence>
<dbReference type="RefSeq" id="WP_057773650.1">
    <property type="nucleotide sequence ID" value="NZ_CP019981.1"/>
</dbReference>
<gene>
    <name evidence="1" type="ORF">N6G96_07390</name>
</gene>
<evidence type="ECO:0000313" key="1">
    <source>
        <dbReference type="EMBL" id="WPC21112.1"/>
    </source>
</evidence>
<dbReference type="InterPro" id="IPR008489">
    <property type="entry name" value="DUF771"/>
</dbReference>
<accession>A0ABZ0Q2E4</accession>